<accession>A0A918SDA7</accession>
<reference evidence="2" key="2">
    <citation type="submission" date="2020-09" db="EMBL/GenBank/DDBJ databases">
        <authorList>
            <person name="Sun Q."/>
            <person name="Kim S."/>
        </authorList>
    </citation>
    <scope>NUCLEOTIDE SEQUENCE</scope>
    <source>
        <strain evidence="2">KCTC 12719</strain>
    </source>
</reference>
<dbReference type="InterPro" id="IPR003489">
    <property type="entry name" value="RHF/RaiA"/>
</dbReference>
<dbReference type="InterPro" id="IPR036567">
    <property type="entry name" value="RHF-like"/>
</dbReference>
<dbReference type="Pfam" id="PF02482">
    <property type="entry name" value="Ribosomal_S30AE"/>
    <property type="match status" value="1"/>
</dbReference>
<dbReference type="AlphaFoldDB" id="A0A918SDA7"/>
<comment type="caution">
    <text evidence="2">The sequence shown here is derived from an EMBL/GenBank/DDBJ whole genome shotgun (WGS) entry which is preliminary data.</text>
</comment>
<evidence type="ECO:0000256" key="1">
    <source>
        <dbReference type="SAM" id="Coils"/>
    </source>
</evidence>
<gene>
    <name evidence="2" type="ORF">GCM10007103_13200</name>
</gene>
<evidence type="ECO:0000313" key="2">
    <source>
        <dbReference type="EMBL" id="GHA33099.1"/>
    </source>
</evidence>
<dbReference type="Gene3D" id="3.30.160.100">
    <property type="entry name" value="Ribosome hibernation promotion factor-like"/>
    <property type="match status" value="1"/>
</dbReference>
<reference evidence="2" key="1">
    <citation type="journal article" date="2014" name="Int. J. Syst. Evol. Microbiol.">
        <title>Complete genome sequence of Corynebacterium casei LMG S-19264T (=DSM 44701T), isolated from a smear-ripened cheese.</title>
        <authorList>
            <consortium name="US DOE Joint Genome Institute (JGI-PGF)"/>
            <person name="Walter F."/>
            <person name="Albersmeier A."/>
            <person name="Kalinowski J."/>
            <person name="Ruckert C."/>
        </authorList>
    </citation>
    <scope>NUCLEOTIDE SEQUENCE</scope>
    <source>
        <strain evidence="2">KCTC 12719</strain>
    </source>
</reference>
<proteinExistence type="predicted"/>
<keyword evidence="3" id="KW-1185">Reference proteome</keyword>
<organism evidence="2 3">
    <name type="scientific">Salinimicrobium marinum</name>
    <dbReference type="NCBI Taxonomy" id="680283"/>
    <lineage>
        <taxon>Bacteria</taxon>
        <taxon>Pseudomonadati</taxon>
        <taxon>Bacteroidota</taxon>
        <taxon>Flavobacteriia</taxon>
        <taxon>Flavobacteriales</taxon>
        <taxon>Flavobacteriaceae</taxon>
        <taxon>Salinimicrobium</taxon>
    </lineage>
</organism>
<protein>
    <recommendedName>
        <fullName evidence="4">Sigma-54 modulation protein</fullName>
    </recommendedName>
</protein>
<dbReference type="EMBL" id="BMXB01000003">
    <property type="protein sequence ID" value="GHA33099.1"/>
    <property type="molecule type" value="Genomic_DNA"/>
</dbReference>
<feature type="coiled-coil region" evidence="1">
    <location>
        <begin position="75"/>
        <end position="102"/>
    </location>
</feature>
<name>A0A918SDA7_9FLAO</name>
<dbReference type="Proteomes" id="UP000610456">
    <property type="component" value="Unassembled WGS sequence"/>
</dbReference>
<evidence type="ECO:0000313" key="3">
    <source>
        <dbReference type="Proteomes" id="UP000610456"/>
    </source>
</evidence>
<sequence>MKTQIQFVNTDSQISAEQLVQRKLDKLENKYDFIISADVLFKEENDNTGKGKTCAIRLSLPGPIIHASSNEESFEAAAAESVKDVEKQLKRKKEEMKDHQQR</sequence>
<keyword evidence="1" id="KW-0175">Coiled coil</keyword>
<dbReference type="SUPFAM" id="SSF69754">
    <property type="entry name" value="Ribosome binding protein Y (YfiA homologue)"/>
    <property type="match status" value="1"/>
</dbReference>
<evidence type="ECO:0008006" key="4">
    <source>
        <dbReference type="Google" id="ProtNLM"/>
    </source>
</evidence>
<dbReference type="RefSeq" id="WP_189603932.1">
    <property type="nucleotide sequence ID" value="NZ_BMXB01000003.1"/>
</dbReference>